<dbReference type="InterPro" id="IPR004622">
    <property type="entry name" value="DNA_pol_HolB"/>
</dbReference>
<dbReference type="Pfam" id="PF09115">
    <property type="entry name" value="DNApol3-delta_C"/>
    <property type="match status" value="1"/>
</dbReference>
<evidence type="ECO:0000256" key="1">
    <source>
        <dbReference type="ARBA" id="ARBA00012417"/>
    </source>
</evidence>
<evidence type="ECO:0000256" key="3">
    <source>
        <dbReference type="ARBA" id="ARBA00022679"/>
    </source>
</evidence>
<dbReference type="GO" id="GO:0003887">
    <property type="term" value="F:DNA-directed DNA polymerase activity"/>
    <property type="evidence" value="ECO:0007669"/>
    <property type="project" value="UniProtKB-EC"/>
</dbReference>
<keyword evidence="4 9" id="KW-0548">Nucleotidyltransferase</keyword>
<dbReference type="InterPro" id="IPR050238">
    <property type="entry name" value="DNA_Rep/Repair_Clamp_Loader"/>
</dbReference>
<dbReference type="PANTHER" id="PTHR11669:SF8">
    <property type="entry name" value="DNA POLYMERASE III SUBUNIT DELTA"/>
    <property type="match status" value="1"/>
</dbReference>
<dbReference type="PANTHER" id="PTHR11669">
    <property type="entry name" value="REPLICATION FACTOR C / DNA POLYMERASE III GAMMA-TAU SUBUNIT"/>
    <property type="match status" value="1"/>
</dbReference>
<comment type="catalytic activity">
    <reaction evidence="7">
        <text>DNA(n) + a 2'-deoxyribonucleoside 5'-triphosphate = DNA(n+1) + diphosphate</text>
        <dbReference type="Rhea" id="RHEA:22508"/>
        <dbReference type="Rhea" id="RHEA-COMP:17339"/>
        <dbReference type="Rhea" id="RHEA-COMP:17340"/>
        <dbReference type="ChEBI" id="CHEBI:33019"/>
        <dbReference type="ChEBI" id="CHEBI:61560"/>
        <dbReference type="ChEBI" id="CHEBI:173112"/>
        <dbReference type="EC" id="2.7.7.7"/>
    </reaction>
</comment>
<name>A0ABS4GQK1_9BACL</name>
<keyword evidence="6" id="KW-0239">DNA-directed DNA polymerase</keyword>
<keyword evidence="10" id="KW-1185">Reference proteome</keyword>
<evidence type="ECO:0000256" key="5">
    <source>
        <dbReference type="ARBA" id="ARBA00022705"/>
    </source>
</evidence>
<evidence type="ECO:0000256" key="6">
    <source>
        <dbReference type="ARBA" id="ARBA00022932"/>
    </source>
</evidence>
<evidence type="ECO:0000313" key="10">
    <source>
        <dbReference type="Proteomes" id="UP001519343"/>
    </source>
</evidence>
<dbReference type="Pfam" id="PF13177">
    <property type="entry name" value="DNA_pol3_delta2"/>
    <property type="match status" value="1"/>
</dbReference>
<gene>
    <name evidence="9" type="ORF">J2Z37_002428</name>
</gene>
<evidence type="ECO:0000256" key="7">
    <source>
        <dbReference type="ARBA" id="ARBA00049244"/>
    </source>
</evidence>
<accession>A0ABS4GQK1</accession>
<dbReference type="NCBIfam" id="TIGR00678">
    <property type="entry name" value="holB"/>
    <property type="match status" value="1"/>
</dbReference>
<dbReference type="InterPro" id="IPR027417">
    <property type="entry name" value="P-loop_NTPase"/>
</dbReference>
<dbReference type="Proteomes" id="UP001519343">
    <property type="component" value="Unassembled WGS sequence"/>
</dbReference>
<reference evidence="9 10" key="1">
    <citation type="submission" date="2021-03" db="EMBL/GenBank/DDBJ databases">
        <title>Genomic Encyclopedia of Type Strains, Phase IV (KMG-IV): sequencing the most valuable type-strain genomes for metagenomic binning, comparative biology and taxonomic classification.</title>
        <authorList>
            <person name="Goeker M."/>
        </authorList>
    </citation>
    <scope>NUCLEOTIDE SEQUENCE [LARGE SCALE GENOMIC DNA]</scope>
    <source>
        <strain evidence="9 10">DSM 24738</strain>
    </source>
</reference>
<dbReference type="InterPro" id="IPR015199">
    <property type="entry name" value="DNA_pol_III_delta_C"/>
</dbReference>
<evidence type="ECO:0000313" key="9">
    <source>
        <dbReference type="EMBL" id="MBP1932427.1"/>
    </source>
</evidence>
<keyword evidence="3 9" id="KW-0808">Transferase</keyword>
<dbReference type="SUPFAM" id="SSF52540">
    <property type="entry name" value="P-loop containing nucleoside triphosphate hydrolases"/>
    <property type="match status" value="1"/>
</dbReference>
<proteinExistence type="predicted"/>
<protein>
    <recommendedName>
        <fullName evidence="2">DNA polymerase III subunit delta'</fullName>
        <ecNumber evidence="1">2.7.7.7</ecNumber>
    </recommendedName>
</protein>
<evidence type="ECO:0000256" key="2">
    <source>
        <dbReference type="ARBA" id="ARBA00014363"/>
    </source>
</evidence>
<feature type="domain" description="DNA polymerase III delta subunit C-terminal" evidence="8">
    <location>
        <begin position="220"/>
        <end position="324"/>
    </location>
</feature>
<dbReference type="EMBL" id="JAGGKT010000006">
    <property type="protein sequence ID" value="MBP1932427.1"/>
    <property type="molecule type" value="Genomic_DNA"/>
</dbReference>
<evidence type="ECO:0000259" key="8">
    <source>
        <dbReference type="Pfam" id="PF09115"/>
    </source>
</evidence>
<evidence type="ECO:0000256" key="4">
    <source>
        <dbReference type="ARBA" id="ARBA00022695"/>
    </source>
</evidence>
<dbReference type="Gene3D" id="3.40.50.300">
    <property type="entry name" value="P-loop containing nucleotide triphosphate hydrolases"/>
    <property type="match status" value="1"/>
</dbReference>
<sequence length="326" mass="37263">MSWQECSDQQRIATILRQSIKNDRVAHAYLFAGGRGVGKRRVAMQLGKSLLCLRQDGDSCDQCHHCLRINSGNHPDFHLVEPDGASIKIDQIRGLQKEFSLRAVESKRKVYILDHADKMTVQAANSLLKFLEEPGSEVTAILLTENPHQMLPTILSRCQVMHFAELPFEKRVGLLKSEGLYEPLVRNACQITADLGQARELCQAEWFAQFRNQVLQLNEDVLEKGSHALVGLQEKIVKNDQGTQGISNLLDLYIYWLRDILFFHMDRKQDILNLDQLEAMGRQALRCSKTWLLRAIQIVMGTKDRLARHANPQLTLERMIIELQEV</sequence>
<keyword evidence="5" id="KW-0235">DNA replication</keyword>
<dbReference type="EC" id="2.7.7.7" evidence="1"/>
<organism evidence="9 10">
    <name type="scientific">Ammoniphilus resinae</name>
    <dbReference type="NCBI Taxonomy" id="861532"/>
    <lineage>
        <taxon>Bacteria</taxon>
        <taxon>Bacillati</taxon>
        <taxon>Bacillota</taxon>
        <taxon>Bacilli</taxon>
        <taxon>Bacillales</taxon>
        <taxon>Paenibacillaceae</taxon>
        <taxon>Aneurinibacillus group</taxon>
        <taxon>Ammoniphilus</taxon>
    </lineage>
</organism>
<comment type="caution">
    <text evidence="9">The sequence shown here is derived from an EMBL/GenBank/DDBJ whole genome shotgun (WGS) entry which is preliminary data.</text>
</comment>